<dbReference type="EMBL" id="CVMT01000004">
    <property type="protein sequence ID" value="CRG87962.1"/>
    <property type="molecule type" value="Genomic_DNA"/>
</dbReference>
<evidence type="ECO:0000256" key="1">
    <source>
        <dbReference type="ARBA" id="ARBA00001947"/>
    </source>
</evidence>
<dbReference type="Gene3D" id="1.50.10.20">
    <property type="match status" value="1"/>
</dbReference>
<dbReference type="STRING" id="28573.A0A0U1LXZ8"/>
<comment type="similarity">
    <text evidence="2">Belongs to the protein prenyltransferase subunit beta family.</text>
</comment>
<evidence type="ECO:0000259" key="9">
    <source>
        <dbReference type="Pfam" id="PF00432"/>
    </source>
</evidence>
<proteinExistence type="inferred from homology"/>
<feature type="domain" description="Prenyltransferase alpha-alpha toroid" evidence="9">
    <location>
        <begin position="6"/>
        <end position="197"/>
    </location>
</feature>
<dbReference type="InterPro" id="IPR001330">
    <property type="entry name" value="Prenyltrans"/>
</dbReference>
<evidence type="ECO:0000256" key="4">
    <source>
        <dbReference type="ARBA" id="ARBA00022679"/>
    </source>
</evidence>
<dbReference type="GO" id="GO:0004662">
    <property type="term" value="F:CAAX-protein geranylgeranyltransferase activity"/>
    <property type="evidence" value="ECO:0007669"/>
    <property type="project" value="TreeGrafter"/>
</dbReference>
<dbReference type="GO" id="GO:0005953">
    <property type="term" value="C:CAAX-protein geranylgeranyltransferase complex"/>
    <property type="evidence" value="ECO:0007669"/>
    <property type="project" value="TreeGrafter"/>
</dbReference>
<dbReference type="SUPFAM" id="SSF48239">
    <property type="entry name" value="Terpenoid cyclases/Protein prenyltransferases"/>
    <property type="match status" value="1"/>
</dbReference>
<keyword evidence="3" id="KW-0637">Prenyltransferase</keyword>
<accession>A0A0U1LXZ8</accession>
<evidence type="ECO:0000256" key="2">
    <source>
        <dbReference type="ARBA" id="ARBA00010497"/>
    </source>
</evidence>
<evidence type="ECO:0000313" key="10">
    <source>
        <dbReference type="EMBL" id="CRG87962.1"/>
    </source>
</evidence>
<evidence type="ECO:0000256" key="3">
    <source>
        <dbReference type="ARBA" id="ARBA00022602"/>
    </source>
</evidence>
<feature type="domain" description="Prenyltransferase alpha-alpha toroid" evidence="9">
    <location>
        <begin position="216"/>
        <end position="429"/>
    </location>
</feature>
<dbReference type="InterPro" id="IPR045089">
    <property type="entry name" value="PGGT1B-like"/>
</dbReference>
<feature type="region of interest" description="Disordered" evidence="8">
    <location>
        <begin position="277"/>
        <end position="309"/>
    </location>
</feature>
<dbReference type="PANTHER" id="PTHR11774:SF4">
    <property type="entry name" value="GERANYLGERANYL TRANSFERASE TYPE-1 SUBUNIT BETA"/>
    <property type="match status" value="1"/>
</dbReference>
<dbReference type="AlphaFoldDB" id="A0A0U1LXZ8"/>
<keyword evidence="5" id="KW-0479">Metal-binding</keyword>
<sequence length="444" mass="49368">MAAAEFTKERHIKYFLRCLRTLLPHQYTSGDSGRILLAFFIIAGLDLLGVLKTSTTPEERQRYIDWLYHCQHPSGGIRGFTGTIFGDEKRTRANEAWDPANVPSTFLALETLLLLGDDFSRLNRKGCLVWLRKLQRENGSFGETLGVDDEIEGGSDLRFCYCAAGIRYLLRGPHQSDVPGVEDIDAAKLVSFIQSSQVRYILPSVILWSKTHSEVEQSYEGGLAESCFCEAHAGHTYCGVGALSFLKRTGGDIQETELLRPQSEKFNALLSFLVSRQTTELEEEEEDDDDEAEEEHGGSERPESTTNPVQEANQAMETLSLNEKLEYLPDLLPPNADSLAWAGFSGRSNKIADTCYCFWVTGALDIIQQLPVINATSLRRYLLEKTQHIIGGFGKSVGEPPDLYHAYLGMISLALINEPGLEAADATLCTGANLSRSLESLPWW</sequence>
<feature type="compositionally biased region" description="Acidic residues" evidence="8">
    <location>
        <begin position="280"/>
        <end position="294"/>
    </location>
</feature>
<keyword evidence="11" id="KW-1185">Reference proteome</keyword>
<keyword evidence="6" id="KW-0677">Repeat</keyword>
<dbReference type="OMA" id="RWCLMRQ"/>
<evidence type="ECO:0000256" key="5">
    <source>
        <dbReference type="ARBA" id="ARBA00022723"/>
    </source>
</evidence>
<organism evidence="10 11">
    <name type="scientific">Talaromyces islandicus</name>
    <name type="common">Penicillium islandicum</name>
    <dbReference type="NCBI Taxonomy" id="28573"/>
    <lineage>
        <taxon>Eukaryota</taxon>
        <taxon>Fungi</taxon>
        <taxon>Dikarya</taxon>
        <taxon>Ascomycota</taxon>
        <taxon>Pezizomycotina</taxon>
        <taxon>Eurotiomycetes</taxon>
        <taxon>Eurotiomycetidae</taxon>
        <taxon>Eurotiales</taxon>
        <taxon>Trichocomaceae</taxon>
        <taxon>Talaromyces</taxon>
        <taxon>Talaromyces sect. Islandici</taxon>
    </lineage>
</organism>
<keyword evidence="7" id="KW-0862">Zinc</keyword>
<protein>
    <submittedName>
        <fullName evidence="10">Geranylgeranyl transferase type-1 subunit beta</fullName>
    </submittedName>
</protein>
<gene>
    <name evidence="10" type="ORF">PISL3812_04984</name>
</gene>
<evidence type="ECO:0000256" key="8">
    <source>
        <dbReference type="SAM" id="MobiDB-lite"/>
    </source>
</evidence>
<dbReference type="Proteomes" id="UP000054383">
    <property type="component" value="Unassembled WGS sequence"/>
</dbReference>
<dbReference type="GO" id="GO:0046872">
    <property type="term" value="F:metal ion binding"/>
    <property type="evidence" value="ECO:0007669"/>
    <property type="project" value="UniProtKB-KW"/>
</dbReference>
<comment type="cofactor">
    <cofactor evidence="1">
        <name>Zn(2+)</name>
        <dbReference type="ChEBI" id="CHEBI:29105"/>
    </cofactor>
</comment>
<keyword evidence="4 10" id="KW-0808">Transferase</keyword>
<name>A0A0U1LXZ8_TALIS</name>
<dbReference type="PANTHER" id="PTHR11774">
    <property type="entry name" value="GERANYLGERANYL TRANSFERASE TYPE BETA SUBUNIT"/>
    <property type="match status" value="1"/>
</dbReference>
<dbReference type="InterPro" id="IPR008930">
    <property type="entry name" value="Terpenoid_cyclase/PrenylTrfase"/>
</dbReference>
<reference evidence="10 11" key="1">
    <citation type="submission" date="2015-04" db="EMBL/GenBank/DDBJ databases">
        <authorList>
            <person name="Syromyatnikov M.Y."/>
            <person name="Popov V.N."/>
        </authorList>
    </citation>
    <scope>NUCLEOTIDE SEQUENCE [LARGE SCALE GENOMIC DNA]</scope>
    <source>
        <strain evidence="10">WF-38-12</strain>
    </source>
</reference>
<evidence type="ECO:0000256" key="6">
    <source>
        <dbReference type="ARBA" id="ARBA00022737"/>
    </source>
</evidence>
<dbReference type="Pfam" id="PF00432">
    <property type="entry name" value="Prenyltrans"/>
    <property type="match status" value="2"/>
</dbReference>
<dbReference type="OrthoDB" id="24893at2759"/>
<evidence type="ECO:0000256" key="7">
    <source>
        <dbReference type="ARBA" id="ARBA00022833"/>
    </source>
</evidence>
<evidence type="ECO:0000313" key="11">
    <source>
        <dbReference type="Proteomes" id="UP000054383"/>
    </source>
</evidence>